<feature type="region of interest" description="Disordered" evidence="1">
    <location>
        <begin position="1"/>
        <end position="147"/>
    </location>
</feature>
<dbReference type="Pfam" id="PF21787">
    <property type="entry name" value="TNP-like_RNaseH_N"/>
    <property type="match status" value="1"/>
</dbReference>
<evidence type="ECO:0000313" key="4">
    <source>
        <dbReference type="EMBL" id="KAK3917351.1"/>
    </source>
</evidence>
<sequence>MPKVSRGCGFTKVKRGRSKKERGGMGRGLRGRRRASDVLVGEIEVADETIHSTHDSDSSSNQSDAFRAALLSPTPSDGSATPSDFSQFQSLDQGSDFSHDSSDASLPPTPTPPAAPELTFRVPDVPPQESDKTAHDTTSTANAPVEENPLDAVPQVMEHLKLLLPNLWISVADTKGFHVMLLSRGHVKAIQRSIYVAFDGSVEVTVHRKNVPQEMLDHILRLSGAPVSLTKSTAGEFSDRIQALAMCVRGFEVCAGAQYSDYEKFWNSDEHGYVDRNPYDETRYELTFRSNACDFLVPVSKWRCKHCSSAVYRFQKRLRETDDYDPKKPNKCLSRDEALKKLSDQHQEIRRNRRQLERLQKHFNQSLESKGVSIDVSLEERLADIFKEVNLTPLQEMFIQQQFKSASLKDKRQMRWHPTLIRFALLIKSNSSSAYRSMRDAGFIQLPGERTLFDYSHVMPRKEGCFKEKFDKISEEVRKQSGEEEFKLYHTLILDEVHISQKLVYIKSTGALVGYVSLSEAEAEMQFLTDFVKNNSEKDQPPIATKMLVYMVKGVCTKVRDVCASYTTANLTREDLYDRTWEVISWCEAAGIKIIAVVCDGSSVNRGFFQMHVPVTELDGGIVHDTINLCAPERTLYFISDGPHLLKTIRNCFSKSGIHPKCKRKLTKGGEVIAWKTIERLFMEDHDNTWRKSHKLNSQNVYLNSYTCMKVSYAAQVLSNTVAEDLRSRDWPGTAQTVIFIKKTNDFFDNINGAHTQHGKRTANERLSPFTMESRDKKFEELQDYVKYLKDWKNEIDAIPGLTKKIREKMCISHQTMEGIEITVNSIIGVVKFMHSIGAKYLNARTLNQDPLEQYFGKQRASHGGKHNPNVPEFLNADASIGIHRDMNVGKRTGNTESDVCVMELLSEPLPKRKRTSDTLSKLYARKKGIDGEPS</sequence>
<feature type="region of interest" description="Disordered" evidence="1">
    <location>
        <begin position="913"/>
        <end position="935"/>
    </location>
</feature>
<proteinExistence type="predicted"/>
<name>A0AAE1H9P5_9NEOP</name>
<evidence type="ECO:0000259" key="3">
    <source>
        <dbReference type="Pfam" id="PF21788"/>
    </source>
</evidence>
<gene>
    <name evidence="4" type="ORF">KUF71_006882</name>
    <name evidence="5" type="ORF">KUF71_009968</name>
</gene>
<feature type="domain" description="Transposable element P transposase-like GTP-binding insertion" evidence="3">
    <location>
        <begin position="644"/>
        <end position="756"/>
    </location>
</feature>
<protein>
    <submittedName>
        <fullName evidence="4">Transposable element P transposase</fullName>
    </submittedName>
</protein>
<accession>A0AAE1H9P5</accession>
<dbReference type="EMBL" id="JAHWGI010000723">
    <property type="protein sequence ID" value="KAK3917351.1"/>
    <property type="molecule type" value="Genomic_DNA"/>
</dbReference>
<reference evidence="4" key="1">
    <citation type="submission" date="2021-07" db="EMBL/GenBank/DDBJ databases">
        <authorList>
            <person name="Catto M.A."/>
            <person name="Jacobson A."/>
            <person name="Kennedy G."/>
            <person name="Labadie P."/>
            <person name="Hunt B.G."/>
            <person name="Srinivasan R."/>
        </authorList>
    </citation>
    <scope>NUCLEOTIDE SEQUENCE</scope>
    <source>
        <strain evidence="4">PL_HMW_Pooled</strain>
        <tissue evidence="4">Head</tissue>
    </source>
</reference>
<feature type="compositionally biased region" description="Polar residues" evidence="1">
    <location>
        <begin position="73"/>
        <end position="96"/>
    </location>
</feature>
<dbReference type="AlphaFoldDB" id="A0AAE1H9P5"/>
<feature type="domain" description="Transposable element P transposase-like RNase H" evidence="2">
    <location>
        <begin position="463"/>
        <end position="610"/>
    </location>
</feature>
<keyword evidence="6" id="KW-1185">Reference proteome</keyword>
<evidence type="ECO:0000259" key="2">
    <source>
        <dbReference type="Pfam" id="PF21787"/>
    </source>
</evidence>
<dbReference type="EMBL" id="JAHWGI010001020">
    <property type="protein sequence ID" value="KAK3920731.1"/>
    <property type="molecule type" value="Genomic_DNA"/>
</dbReference>
<comment type="caution">
    <text evidence="4">The sequence shown here is derived from an EMBL/GenBank/DDBJ whole genome shotgun (WGS) entry which is preliminary data.</text>
</comment>
<reference evidence="4" key="2">
    <citation type="journal article" date="2023" name="BMC Genomics">
        <title>Pest status, molecular evolution, and epigenetic factors derived from the genome assembly of Frankliniella fusca, a thysanopteran phytovirus vector.</title>
        <authorList>
            <person name="Catto M.A."/>
            <person name="Labadie P.E."/>
            <person name="Jacobson A.L."/>
            <person name="Kennedy G.G."/>
            <person name="Srinivasan R."/>
            <person name="Hunt B.G."/>
        </authorList>
    </citation>
    <scope>NUCLEOTIDE SEQUENCE</scope>
    <source>
        <strain evidence="4">PL_HMW_Pooled</strain>
    </source>
</reference>
<dbReference type="Proteomes" id="UP001219518">
    <property type="component" value="Unassembled WGS sequence"/>
</dbReference>
<evidence type="ECO:0000313" key="6">
    <source>
        <dbReference type="Proteomes" id="UP001219518"/>
    </source>
</evidence>
<evidence type="ECO:0000313" key="5">
    <source>
        <dbReference type="EMBL" id="KAK3920731.1"/>
    </source>
</evidence>
<organism evidence="4 6">
    <name type="scientific">Frankliniella fusca</name>
    <dbReference type="NCBI Taxonomy" id="407009"/>
    <lineage>
        <taxon>Eukaryota</taxon>
        <taxon>Metazoa</taxon>
        <taxon>Ecdysozoa</taxon>
        <taxon>Arthropoda</taxon>
        <taxon>Hexapoda</taxon>
        <taxon>Insecta</taxon>
        <taxon>Pterygota</taxon>
        <taxon>Neoptera</taxon>
        <taxon>Paraneoptera</taxon>
        <taxon>Thysanoptera</taxon>
        <taxon>Terebrantia</taxon>
        <taxon>Thripoidea</taxon>
        <taxon>Thripidae</taxon>
        <taxon>Frankliniella</taxon>
    </lineage>
</organism>
<dbReference type="InterPro" id="IPR048365">
    <property type="entry name" value="TNP-like_RNaseH_N"/>
</dbReference>
<feature type="compositionally biased region" description="Basic and acidic residues" evidence="1">
    <location>
        <begin position="48"/>
        <end position="57"/>
    </location>
</feature>
<evidence type="ECO:0000256" key="1">
    <source>
        <dbReference type="SAM" id="MobiDB-lite"/>
    </source>
</evidence>
<dbReference type="InterPro" id="IPR048366">
    <property type="entry name" value="TNP-like_GBD"/>
</dbReference>
<dbReference type="Pfam" id="PF21788">
    <property type="entry name" value="TNP-like_GBD"/>
    <property type="match status" value="1"/>
</dbReference>